<comment type="subcellular location">
    <subcellularLocation>
        <location evidence="1">Cell membrane</location>
        <topology evidence="1">Multi-pass membrane protein</topology>
    </subcellularLocation>
</comment>
<evidence type="ECO:0000256" key="6">
    <source>
        <dbReference type="SAM" id="Phobius"/>
    </source>
</evidence>
<evidence type="ECO:0000256" key="5">
    <source>
        <dbReference type="ARBA" id="ARBA00023136"/>
    </source>
</evidence>
<evidence type="ECO:0000313" key="8">
    <source>
        <dbReference type="EMBL" id="CAD7287333.1"/>
    </source>
</evidence>
<dbReference type="NCBIfam" id="TIGR00360">
    <property type="entry name" value="ComEC_N-term"/>
    <property type="match status" value="1"/>
</dbReference>
<evidence type="ECO:0000313" key="9">
    <source>
        <dbReference type="Proteomes" id="UP000789359"/>
    </source>
</evidence>
<comment type="caution">
    <text evidence="8">The sequence shown here is derived from an EMBL/GenBank/DDBJ whole genome shotgun (WGS) entry which is preliminary data.</text>
</comment>
<gene>
    <name evidence="8" type="ORF">LMG8286_00937</name>
</gene>
<evidence type="ECO:0000256" key="4">
    <source>
        <dbReference type="ARBA" id="ARBA00022989"/>
    </source>
</evidence>
<evidence type="ECO:0000259" key="7">
    <source>
        <dbReference type="Pfam" id="PF03772"/>
    </source>
</evidence>
<evidence type="ECO:0000256" key="2">
    <source>
        <dbReference type="ARBA" id="ARBA00022475"/>
    </source>
</evidence>
<keyword evidence="5 6" id="KW-0472">Membrane</keyword>
<keyword evidence="2" id="KW-1003">Cell membrane</keyword>
<dbReference type="Pfam" id="PF03772">
    <property type="entry name" value="Competence"/>
    <property type="match status" value="1"/>
</dbReference>
<accession>A0ABN7K7H6</accession>
<protein>
    <recommendedName>
        <fullName evidence="7">ComEC/Rec2-related protein domain-containing protein</fullName>
    </recommendedName>
</protein>
<sequence>MKLFYTWSERGWCYFILLVIFGVNLAYELTRYHEFMSESEREILAKVVHVSEREKNGFRYTVLRLEYEKFIIFTTSRSLKFKQNDEISTTIHTLDISFADFLRQRFFAPTSNLKFIKNEEDKSLRAKILANIAAQHKSIKITELYCALFMAAPISQELRDDIIRLGVGHLVAISGYHLGIIMAFFFVLLAPIFSFVYAKICPWRNYKFDIFLLAFCFCTIYFLLIGFVPSFLRAFFMAIFGFFLLVRGVRVVDYEMLLLCVCVLVAVFLGLLFNIGFYLSVAGVFYKFLYCRYFGDKFGLLAHSF</sequence>
<name>A0ABN7K7H6_9BACT</name>
<feature type="transmembrane region" description="Helical" evidence="6">
    <location>
        <begin position="234"/>
        <end position="249"/>
    </location>
</feature>
<keyword evidence="9" id="KW-1185">Reference proteome</keyword>
<feature type="transmembrane region" description="Helical" evidence="6">
    <location>
        <begin position="256"/>
        <end position="279"/>
    </location>
</feature>
<dbReference type="InterPro" id="IPR004477">
    <property type="entry name" value="ComEC_N"/>
</dbReference>
<dbReference type="Proteomes" id="UP000789359">
    <property type="component" value="Unassembled WGS sequence"/>
</dbReference>
<evidence type="ECO:0000256" key="1">
    <source>
        <dbReference type="ARBA" id="ARBA00004651"/>
    </source>
</evidence>
<organism evidence="8 9">
    <name type="scientific">Campylobacter suis</name>
    <dbReference type="NCBI Taxonomy" id="2790657"/>
    <lineage>
        <taxon>Bacteria</taxon>
        <taxon>Pseudomonadati</taxon>
        <taxon>Campylobacterota</taxon>
        <taxon>Epsilonproteobacteria</taxon>
        <taxon>Campylobacterales</taxon>
        <taxon>Campylobacteraceae</taxon>
        <taxon>Campylobacter</taxon>
    </lineage>
</organism>
<evidence type="ECO:0000256" key="3">
    <source>
        <dbReference type="ARBA" id="ARBA00022692"/>
    </source>
</evidence>
<dbReference type="PANTHER" id="PTHR30619:SF7">
    <property type="entry name" value="BETA-LACTAMASE DOMAIN PROTEIN"/>
    <property type="match status" value="1"/>
</dbReference>
<dbReference type="EMBL" id="CAJHOE010000001">
    <property type="protein sequence ID" value="CAD7287333.1"/>
    <property type="molecule type" value="Genomic_DNA"/>
</dbReference>
<reference evidence="8 9" key="1">
    <citation type="submission" date="2020-11" db="EMBL/GenBank/DDBJ databases">
        <authorList>
            <person name="Peeters C."/>
        </authorList>
    </citation>
    <scope>NUCLEOTIDE SEQUENCE [LARGE SCALE GENOMIC DNA]</scope>
    <source>
        <strain evidence="8 9">LMG 8286</strain>
    </source>
</reference>
<feature type="transmembrane region" description="Helical" evidence="6">
    <location>
        <begin position="176"/>
        <end position="198"/>
    </location>
</feature>
<feature type="transmembrane region" description="Helical" evidence="6">
    <location>
        <begin position="12"/>
        <end position="30"/>
    </location>
</feature>
<dbReference type="PANTHER" id="PTHR30619">
    <property type="entry name" value="DNA INTERNALIZATION/COMPETENCE PROTEIN COMEC/REC2"/>
    <property type="match status" value="1"/>
</dbReference>
<feature type="transmembrane region" description="Helical" evidence="6">
    <location>
        <begin position="210"/>
        <end position="228"/>
    </location>
</feature>
<dbReference type="InterPro" id="IPR052159">
    <property type="entry name" value="Competence_DNA_uptake"/>
</dbReference>
<keyword evidence="4 6" id="KW-1133">Transmembrane helix</keyword>
<keyword evidence="3 6" id="KW-0812">Transmembrane</keyword>
<dbReference type="RefSeq" id="WP_230056680.1">
    <property type="nucleotide sequence ID" value="NZ_CAJHOE010000001.1"/>
</dbReference>
<proteinExistence type="predicted"/>
<feature type="domain" description="ComEC/Rec2-related protein" evidence="7">
    <location>
        <begin position="154"/>
        <end position="289"/>
    </location>
</feature>